<dbReference type="AlphaFoldDB" id="A0A248LME4"/>
<accession>A0A248LME4</accession>
<gene>
    <name evidence="1" type="ORF">LHGZ1_2820</name>
</gene>
<name>A0A248LME4_9NEIS</name>
<dbReference type="RefSeq" id="WP_088861417.1">
    <property type="nucleotide sequence ID" value="NZ_CP022115.1"/>
</dbReference>
<organism evidence="1 2">
    <name type="scientific">Laribacter hongkongensis</name>
    <dbReference type="NCBI Taxonomy" id="168471"/>
    <lineage>
        <taxon>Bacteria</taxon>
        <taxon>Pseudomonadati</taxon>
        <taxon>Pseudomonadota</taxon>
        <taxon>Betaproteobacteria</taxon>
        <taxon>Neisseriales</taxon>
        <taxon>Aquaspirillaceae</taxon>
        <taxon>Laribacter</taxon>
    </lineage>
</organism>
<proteinExistence type="predicted"/>
<dbReference type="Proteomes" id="UP000197424">
    <property type="component" value="Chromosome"/>
</dbReference>
<evidence type="ECO:0000313" key="1">
    <source>
        <dbReference type="EMBL" id="ASJ25651.1"/>
    </source>
</evidence>
<sequence length="187" mass="20855">MSNATLMSGMIREIAWASEAIAEMQVADEFDRYEKAWLDYLHYLDRGWNKLEKLLEGISQQKLSHARQTRKSDALLSYLMHARNVDEHTVRQVVAKRPGSLKITGGPGGGTIHRGVFSGDGQVGNLVYEGALDIDFVPERMEIIGVTDRGVLYDIPAHHLGVPLKSLIPHDLAQLALDYYKSLLNGN</sequence>
<dbReference type="EMBL" id="CP022115">
    <property type="protein sequence ID" value="ASJ25651.1"/>
    <property type="molecule type" value="Genomic_DNA"/>
</dbReference>
<reference evidence="2" key="1">
    <citation type="submission" date="2017-06" db="EMBL/GenBank/DDBJ databases">
        <title>Whole genome sequence of Laribacter hongkongensis LHGZ1.</title>
        <authorList>
            <person name="Chen D."/>
            <person name="Wu H."/>
            <person name="Chen J."/>
        </authorList>
    </citation>
    <scope>NUCLEOTIDE SEQUENCE [LARGE SCALE GENOMIC DNA]</scope>
    <source>
        <strain evidence="2">LHGZ1</strain>
    </source>
</reference>
<dbReference type="OrthoDB" id="7057167at2"/>
<protein>
    <submittedName>
        <fullName evidence="1">Uncharacterized protein</fullName>
    </submittedName>
</protein>
<evidence type="ECO:0000313" key="2">
    <source>
        <dbReference type="Proteomes" id="UP000197424"/>
    </source>
</evidence>